<protein>
    <submittedName>
        <fullName evidence="2">Sel1 repeat family protein</fullName>
    </submittedName>
</protein>
<feature type="chain" id="PRO_5046696941" evidence="1">
    <location>
        <begin position="24"/>
        <end position="232"/>
    </location>
</feature>
<dbReference type="Pfam" id="PF08238">
    <property type="entry name" value="Sel1"/>
    <property type="match status" value="3"/>
</dbReference>
<evidence type="ECO:0000256" key="1">
    <source>
        <dbReference type="SAM" id="SignalP"/>
    </source>
</evidence>
<dbReference type="RefSeq" id="WP_186944013.1">
    <property type="nucleotide sequence ID" value="NZ_JACOGA010000028.1"/>
</dbReference>
<evidence type="ECO:0000313" key="3">
    <source>
        <dbReference type="Proteomes" id="UP000624279"/>
    </source>
</evidence>
<keyword evidence="1" id="KW-0732">Signal</keyword>
<comment type="caution">
    <text evidence="2">The sequence shown here is derived from an EMBL/GenBank/DDBJ whole genome shotgun (WGS) entry which is preliminary data.</text>
</comment>
<sequence>MRITKYFFAFLTITTISLSSVHAEGLSKEAMFSRLSALAPSGNADIKYNLGMFLNNGIGTARDNKTAYKYFTEAAELGHELASYKVGYYLAGQFPGTVPVNEAEAGYDLAQFDVGMHFIKKRDLENANLWWERASRQGNMQATLAYLYYLSKSASPNEVTSYALGLMLKEMMPDPTKELLAHIATLETKLTTEQKSEANTIRASWFTGKTPLTLKAQEGINALLALLASLER</sequence>
<dbReference type="SUPFAM" id="SSF81901">
    <property type="entry name" value="HCP-like"/>
    <property type="match status" value="1"/>
</dbReference>
<dbReference type="Gene3D" id="1.25.40.10">
    <property type="entry name" value="Tetratricopeptide repeat domain"/>
    <property type="match status" value="1"/>
</dbReference>
<proteinExistence type="predicted"/>
<dbReference type="Proteomes" id="UP000624279">
    <property type="component" value="Unassembled WGS sequence"/>
</dbReference>
<dbReference type="PANTHER" id="PTHR11102">
    <property type="entry name" value="SEL-1-LIKE PROTEIN"/>
    <property type="match status" value="1"/>
</dbReference>
<dbReference type="SMART" id="SM00671">
    <property type="entry name" value="SEL1"/>
    <property type="match status" value="2"/>
</dbReference>
<dbReference type="InterPro" id="IPR006597">
    <property type="entry name" value="Sel1-like"/>
</dbReference>
<dbReference type="InterPro" id="IPR050767">
    <property type="entry name" value="Sel1_AlgK"/>
</dbReference>
<dbReference type="EMBL" id="JACOGA010000028">
    <property type="protein sequence ID" value="MBC3875983.1"/>
    <property type="molecule type" value="Genomic_DNA"/>
</dbReference>
<evidence type="ECO:0000313" key="2">
    <source>
        <dbReference type="EMBL" id="MBC3875983.1"/>
    </source>
</evidence>
<gene>
    <name evidence="2" type="ORF">H8K55_20510</name>
</gene>
<accession>A0ABR6YHH8</accession>
<name>A0ABR6YHH8_9BURK</name>
<reference evidence="2 3" key="1">
    <citation type="submission" date="2020-08" db="EMBL/GenBank/DDBJ databases">
        <title>Novel species isolated from subtropical streams in China.</title>
        <authorList>
            <person name="Lu H."/>
        </authorList>
    </citation>
    <scope>NUCLEOTIDE SEQUENCE [LARGE SCALE GENOMIC DNA]</scope>
    <source>
        <strain evidence="2 3">LX15W</strain>
    </source>
</reference>
<feature type="signal peptide" evidence="1">
    <location>
        <begin position="1"/>
        <end position="23"/>
    </location>
</feature>
<dbReference type="PANTHER" id="PTHR11102:SF160">
    <property type="entry name" value="ERAD-ASSOCIATED E3 UBIQUITIN-PROTEIN LIGASE COMPONENT HRD3"/>
    <property type="match status" value="1"/>
</dbReference>
<dbReference type="InterPro" id="IPR011990">
    <property type="entry name" value="TPR-like_helical_dom_sf"/>
</dbReference>
<keyword evidence="3" id="KW-1185">Reference proteome</keyword>
<organism evidence="2 3">
    <name type="scientific">Undibacterium flavidum</name>
    <dbReference type="NCBI Taxonomy" id="2762297"/>
    <lineage>
        <taxon>Bacteria</taxon>
        <taxon>Pseudomonadati</taxon>
        <taxon>Pseudomonadota</taxon>
        <taxon>Betaproteobacteria</taxon>
        <taxon>Burkholderiales</taxon>
        <taxon>Oxalobacteraceae</taxon>
        <taxon>Undibacterium</taxon>
    </lineage>
</organism>